<feature type="region of interest" description="Disordered" evidence="1">
    <location>
        <begin position="34"/>
        <end position="116"/>
    </location>
</feature>
<organism evidence="2 3">
    <name type="scientific">Periconia macrospinosa</name>
    <dbReference type="NCBI Taxonomy" id="97972"/>
    <lineage>
        <taxon>Eukaryota</taxon>
        <taxon>Fungi</taxon>
        <taxon>Dikarya</taxon>
        <taxon>Ascomycota</taxon>
        <taxon>Pezizomycotina</taxon>
        <taxon>Dothideomycetes</taxon>
        <taxon>Pleosporomycetidae</taxon>
        <taxon>Pleosporales</taxon>
        <taxon>Massarineae</taxon>
        <taxon>Periconiaceae</taxon>
        <taxon>Periconia</taxon>
    </lineage>
</organism>
<reference evidence="2 3" key="1">
    <citation type="journal article" date="2018" name="Sci. Rep.">
        <title>Comparative genomics provides insights into the lifestyle and reveals functional heterogeneity of dark septate endophytic fungi.</title>
        <authorList>
            <person name="Knapp D.G."/>
            <person name="Nemeth J.B."/>
            <person name="Barry K."/>
            <person name="Hainaut M."/>
            <person name="Henrissat B."/>
            <person name="Johnson J."/>
            <person name="Kuo A."/>
            <person name="Lim J.H.P."/>
            <person name="Lipzen A."/>
            <person name="Nolan M."/>
            <person name="Ohm R.A."/>
            <person name="Tamas L."/>
            <person name="Grigoriev I.V."/>
            <person name="Spatafora J.W."/>
            <person name="Nagy L.G."/>
            <person name="Kovacs G.M."/>
        </authorList>
    </citation>
    <scope>NUCLEOTIDE SEQUENCE [LARGE SCALE GENOMIC DNA]</scope>
    <source>
        <strain evidence="2 3">DSE2036</strain>
    </source>
</reference>
<dbReference type="Proteomes" id="UP000244855">
    <property type="component" value="Unassembled WGS sequence"/>
</dbReference>
<feature type="compositionally biased region" description="Pro residues" evidence="1">
    <location>
        <begin position="105"/>
        <end position="114"/>
    </location>
</feature>
<evidence type="ECO:0000256" key="1">
    <source>
        <dbReference type="SAM" id="MobiDB-lite"/>
    </source>
</evidence>
<feature type="compositionally biased region" description="Basic and acidic residues" evidence="1">
    <location>
        <begin position="160"/>
        <end position="172"/>
    </location>
</feature>
<proteinExistence type="predicted"/>
<evidence type="ECO:0000313" key="2">
    <source>
        <dbReference type="EMBL" id="PVI01951.1"/>
    </source>
</evidence>
<feature type="region of interest" description="Disordered" evidence="1">
    <location>
        <begin position="139"/>
        <end position="186"/>
    </location>
</feature>
<name>A0A2V1DUV5_9PLEO</name>
<dbReference type="AlphaFoldDB" id="A0A2V1DUV5"/>
<protein>
    <submittedName>
        <fullName evidence="2">Uncharacterized protein</fullName>
    </submittedName>
</protein>
<keyword evidence="3" id="KW-1185">Reference proteome</keyword>
<accession>A0A2V1DUV5</accession>
<evidence type="ECO:0000313" key="3">
    <source>
        <dbReference type="Proteomes" id="UP000244855"/>
    </source>
</evidence>
<sequence>MGIKSNRDGKLGEVLGVDVQELVRDGCAMAMGSEERDGKCKATGTLGRGRGNGEIQPSITAGKTSSSAVAMHSNSPNRHFNDKTGLITAKTKPPAPYKSCTSTPLLPPKCPPNPSIYAKLDPKTDSKSHHNVQRANKDLPIGFNQPLLGVPPSALAARGEGPHHGTREEATKRIPRRPVPVRKLGS</sequence>
<feature type="compositionally biased region" description="Polar residues" evidence="1">
    <location>
        <begin position="55"/>
        <end position="78"/>
    </location>
</feature>
<feature type="compositionally biased region" description="Basic residues" evidence="1">
    <location>
        <begin position="173"/>
        <end position="186"/>
    </location>
</feature>
<gene>
    <name evidence="2" type="ORF">DM02DRAFT_613278</name>
</gene>
<dbReference type="EMBL" id="KZ805349">
    <property type="protein sequence ID" value="PVI01951.1"/>
    <property type="molecule type" value="Genomic_DNA"/>
</dbReference>